<evidence type="ECO:0000256" key="1">
    <source>
        <dbReference type="SAM" id="MobiDB-lite"/>
    </source>
</evidence>
<keyword evidence="3" id="KW-1185">Reference proteome</keyword>
<accession>A0A8J4V775</accession>
<name>A0A8J4V775_9ROSI</name>
<dbReference type="EMBL" id="JRKL02008293">
    <property type="protein sequence ID" value="KAF3947007.1"/>
    <property type="molecule type" value="Genomic_DNA"/>
</dbReference>
<organism evidence="2 3">
    <name type="scientific">Castanea mollissima</name>
    <name type="common">Chinese chestnut</name>
    <dbReference type="NCBI Taxonomy" id="60419"/>
    <lineage>
        <taxon>Eukaryota</taxon>
        <taxon>Viridiplantae</taxon>
        <taxon>Streptophyta</taxon>
        <taxon>Embryophyta</taxon>
        <taxon>Tracheophyta</taxon>
        <taxon>Spermatophyta</taxon>
        <taxon>Magnoliopsida</taxon>
        <taxon>eudicotyledons</taxon>
        <taxon>Gunneridae</taxon>
        <taxon>Pentapetalae</taxon>
        <taxon>rosids</taxon>
        <taxon>fabids</taxon>
        <taxon>Fagales</taxon>
        <taxon>Fagaceae</taxon>
        <taxon>Castanea</taxon>
    </lineage>
</organism>
<feature type="region of interest" description="Disordered" evidence="1">
    <location>
        <begin position="22"/>
        <end position="42"/>
    </location>
</feature>
<dbReference type="Proteomes" id="UP000737018">
    <property type="component" value="Unassembled WGS sequence"/>
</dbReference>
<reference evidence="2" key="1">
    <citation type="submission" date="2020-03" db="EMBL/GenBank/DDBJ databases">
        <title>Castanea mollissima Vanexum genome sequencing.</title>
        <authorList>
            <person name="Staton M."/>
        </authorList>
    </citation>
    <scope>NUCLEOTIDE SEQUENCE</scope>
    <source>
        <tissue evidence="2">Leaf</tissue>
    </source>
</reference>
<feature type="compositionally biased region" description="Basic and acidic residues" evidence="1">
    <location>
        <begin position="64"/>
        <end position="79"/>
    </location>
</feature>
<protein>
    <submittedName>
        <fullName evidence="2">Uncharacterized protein</fullName>
    </submittedName>
</protein>
<evidence type="ECO:0000313" key="2">
    <source>
        <dbReference type="EMBL" id="KAF3947007.1"/>
    </source>
</evidence>
<dbReference type="AlphaFoldDB" id="A0A8J4V775"/>
<feature type="compositionally biased region" description="Basic residues" evidence="1">
    <location>
        <begin position="28"/>
        <end position="42"/>
    </location>
</feature>
<comment type="caution">
    <text evidence="2">The sequence shown here is derived from an EMBL/GenBank/DDBJ whole genome shotgun (WGS) entry which is preliminary data.</text>
</comment>
<evidence type="ECO:0000313" key="3">
    <source>
        <dbReference type="Proteomes" id="UP000737018"/>
    </source>
</evidence>
<sequence>MTISATQRPLVPTSTPYQLLRHSDLFRSKPKVQHHHHHHHQKLIPSFAASSQLQTKSAATFVEAPKRARNPPDGRDLAQHHQAHRPVLAEDDPS</sequence>
<gene>
    <name evidence="2" type="ORF">CMV_026798</name>
</gene>
<feature type="region of interest" description="Disordered" evidence="1">
    <location>
        <begin position="62"/>
        <end position="94"/>
    </location>
</feature>
<proteinExistence type="predicted"/>